<dbReference type="GO" id="GO:0000287">
    <property type="term" value="F:magnesium ion binding"/>
    <property type="evidence" value="ECO:0007669"/>
    <property type="project" value="InterPro"/>
</dbReference>
<dbReference type="AlphaFoldDB" id="A0A1J5IHE9"/>
<accession>A0A1J5IHE9</accession>
<dbReference type="GO" id="GO:0005948">
    <property type="term" value="C:acetolactate synthase complex"/>
    <property type="evidence" value="ECO:0007669"/>
    <property type="project" value="TreeGrafter"/>
</dbReference>
<feature type="domain" description="Thiamine pyrophosphate enzyme N-terminal TPP-binding" evidence="6">
    <location>
        <begin position="3"/>
        <end position="107"/>
    </location>
</feature>
<comment type="similarity">
    <text evidence="1 3">Belongs to the TPP enzyme family.</text>
</comment>
<dbReference type="Gene3D" id="3.40.50.1220">
    <property type="entry name" value="TPP-binding domain"/>
    <property type="match status" value="1"/>
</dbReference>
<comment type="caution">
    <text evidence="7">The sequence shown here is derived from an EMBL/GenBank/DDBJ whole genome shotgun (WGS) entry which is preliminary data.</text>
</comment>
<dbReference type="FunFam" id="3.40.50.970:FF:000007">
    <property type="entry name" value="Acetolactate synthase"/>
    <property type="match status" value="1"/>
</dbReference>
<dbReference type="InterPro" id="IPR011766">
    <property type="entry name" value="TPP_enzyme_TPP-bd"/>
</dbReference>
<evidence type="ECO:0000259" key="6">
    <source>
        <dbReference type="Pfam" id="PF02776"/>
    </source>
</evidence>
<name>A0A1J5IHE9_9BACT</name>
<evidence type="ECO:0000256" key="3">
    <source>
        <dbReference type="RuleBase" id="RU362132"/>
    </source>
</evidence>
<dbReference type="SUPFAM" id="SSF52518">
    <property type="entry name" value="Thiamin diphosphate-binding fold (THDP-binding)"/>
    <property type="match status" value="2"/>
</dbReference>
<dbReference type="InterPro" id="IPR012000">
    <property type="entry name" value="Thiamin_PyroP_enz_cen_dom"/>
</dbReference>
<evidence type="ECO:0000313" key="7">
    <source>
        <dbReference type="EMBL" id="OIP96509.1"/>
    </source>
</evidence>
<dbReference type="GO" id="GO:0009099">
    <property type="term" value="P:L-valine biosynthetic process"/>
    <property type="evidence" value="ECO:0007669"/>
    <property type="project" value="TreeGrafter"/>
</dbReference>
<dbReference type="CDD" id="cd07035">
    <property type="entry name" value="TPP_PYR_POX_like"/>
    <property type="match status" value="1"/>
</dbReference>
<evidence type="ECO:0000259" key="5">
    <source>
        <dbReference type="Pfam" id="PF02775"/>
    </source>
</evidence>
<dbReference type="GO" id="GO:0030976">
    <property type="term" value="F:thiamine pyrophosphate binding"/>
    <property type="evidence" value="ECO:0007669"/>
    <property type="project" value="InterPro"/>
</dbReference>
<dbReference type="PANTHER" id="PTHR18968:SF142">
    <property type="entry name" value="ACETOLACTATE SYNTHASE"/>
    <property type="match status" value="1"/>
</dbReference>
<organism evidence="7 8">
    <name type="scientific">Candidatus Wirthbacteria bacterium CG2_30_54_11</name>
    <dbReference type="NCBI Taxonomy" id="1817892"/>
    <lineage>
        <taxon>Bacteria</taxon>
        <taxon>Candidatus Wirthbacteria</taxon>
    </lineage>
</organism>
<dbReference type="GO" id="GO:0009097">
    <property type="term" value="P:isoleucine biosynthetic process"/>
    <property type="evidence" value="ECO:0007669"/>
    <property type="project" value="TreeGrafter"/>
</dbReference>
<dbReference type="GO" id="GO:0050660">
    <property type="term" value="F:flavin adenine dinucleotide binding"/>
    <property type="evidence" value="ECO:0007669"/>
    <property type="project" value="TreeGrafter"/>
</dbReference>
<dbReference type="Pfam" id="PF02776">
    <property type="entry name" value="TPP_enzyme_N"/>
    <property type="match status" value="1"/>
</dbReference>
<feature type="domain" description="Thiamine pyrophosphate enzyme TPP-binding" evidence="5">
    <location>
        <begin position="401"/>
        <end position="549"/>
    </location>
</feature>
<dbReference type="SUPFAM" id="SSF52467">
    <property type="entry name" value="DHS-like NAD/FAD-binding domain"/>
    <property type="match status" value="1"/>
</dbReference>
<dbReference type="CDD" id="cd00568">
    <property type="entry name" value="TPP_enzymes"/>
    <property type="match status" value="1"/>
</dbReference>
<keyword evidence="2 3" id="KW-0786">Thiamine pyrophosphate</keyword>
<dbReference type="PANTHER" id="PTHR18968">
    <property type="entry name" value="THIAMINE PYROPHOSPHATE ENZYMES"/>
    <property type="match status" value="1"/>
</dbReference>
<dbReference type="Gene3D" id="3.40.50.970">
    <property type="match status" value="2"/>
</dbReference>
<dbReference type="InterPro" id="IPR029035">
    <property type="entry name" value="DHS-like_NAD/FAD-binding_dom"/>
</dbReference>
<dbReference type="Pfam" id="PF00205">
    <property type="entry name" value="TPP_enzyme_M"/>
    <property type="match status" value="1"/>
</dbReference>
<evidence type="ECO:0000256" key="1">
    <source>
        <dbReference type="ARBA" id="ARBA00007812"/>
    </source>
</evidence>
<protein>
    <recommendedName>
        <fullName evidence="9">Acetolactate synthase</fullName>
    </recommendedName>
</protein>
<dbReference type="InterPro" id="IPR029061">
    <property type="entry name" value="THDP-binding"/>
</dbReference>
<evidence type="ECO:0000256" key="2">
    <source>
        <dbReference type="ARBA" id="ARBA00023052"/>
    </source>
</evidence>
<feature type="domain" description="Thiamine pyrophosphate enzyme central" evidence="4">
    <location>
        <begin position="201"/>
        <end position="337"/>
    </location>
</feature>
<dbReference type="STRING" id="1817892.AUK40_04890"/>
<proteinExistence type="inferred from homology"/>
<dbReference type="Pfam" id="PF02775">
    <property type="entry name" value="TPP_enzyme_C"/>
    <property type="match status" value="1"/>
</dbReference>
<dbReference type="EMBL" id="MNZT01000083">
    <property type="protein sequence ID" value="OIP96509.1"/>
    <property type="molecule type" value="Genomic_DNA"/>
</dbReference>
<evidence type="ECO:0008006" key="9">
    <source>
        <dbReference type="Google" id="ProtNLM"/>
    </source>
</evidence>
<sequence length="596" mass="64642">MIKVSDYIAKFVAAQGVKHVFMVTGGGAMHLNDSFGAHPDIEVICNHHEQACAIAAEGYARLNGKLAVVNVTTGPGGLNTLTGVLGQWTDSMPVLYISGQVKHTTTVDSCREIPLRQLGDQEVDIIEVVKPLTKFAESVTDPLQIRRVLSQAVVTAMKGRRGPVWVDVPMDVQGAQVEESELVGFTEDSTVDRVVSDAELTDVVAHLTSAKRPVIVAGHGIRLAKAEKVFFLLTDKLGIPVLSTFNGYDLIATNHPLYVGRIGTLGTRAGNFALQNADVVLCLGTRNNIRQASYNWENFAHRAYKIVVDIDPSELEKPTVHPDLAICADAGSFVQSLMHALDAAQIPDRSAWLAWCKERQAKYPVVLGAYKTQIVSINPYYFVDVLTKAMGPEAVAIAGNGTACVALFQAGNVKTGQRQFWNSGCASMGYDLPAAIGACIGSGKKDVICLAGDGSLQMNIQELATVAHLGLPIKLFYLNNDGYASIKQTQDNFFHRRIGCCPQSGVGFPDILKVAAAYGIPSESLHDNQELEQKIASVLAHQGPIICEVKLSTDYTFMPKLSSEKLPDGKMVSKPLEDLYPFLPREEFESNMIRDE</sequence>
<dbReference type="Proteomes" id="UP000183245">
    <property type="component" value="Unassembled WGS sequence"/>
</dbReference>
<reference evidence="7 8" key="1">
    <citation type="journal article" date="2016" name="Environ. Microbiol.">
        <title>Genomic resolution of a cold subsurface aquifer community provides metabolic insights for novel microbes adapted to high CO concentrations.</title>
        <authorList>
            <person name="Probst A.J."/>
            <person name="Castelle C.J."/>
            <person name="Singh A."/>
            <person name="Brown C.T."/>
            <person name="Anantharaman K."/>
            <person name="Sharon I."/>
            <person name="Hug L.A."/>
            <person name="Burstein D."/>
            <person name="Emerson J.B."/>
            <person name="Thomas B.C."/>
            <person name="Banfield J.F."/>
        </authorList>
    </citation>
    <scope>NUCLEOTIDE SEQUENCE [LARGE SCALE GENOMIC DNA]</scope>
    <source>
        <strain evidence="7">CG2_30_54_11</strain>
    </source>
</reference>
<dbReference type="InterPro" id="IPR012001">
    <property type="entry name" value="Thiamin_PyroP_enz_TPP-bd_dom"/>
</dbReference>
<gene>
    <name evidence="7" type="ORF">AUK40_04890</name>
</gene>
<evidence type="ECO:0000259" key="4">
    <source>
        <dbReference type="Pfam" id="PF00205"/>
    </source>
</evidence>
<dbReference type="GO" id="GO:0003984">
    <property type="term" value="F:acetolactate synthase activity"/>
    <property type="evidence" value="ECO:0007669"/>
    <property type="project" value="TreeGrafter"/>
</dbReference>
<evidence type="ECO:0000313" key="8">
    <source>
        <dbReference type="Proteomes" id="UP000183245"/>
    </source>
</evidence>
<dbReference type="InterPro" id="IPR045229">
    <property type="entry name" value="TPP_enz"/>
</dbReference>